<gene>
    <name evidence="2" type="ORF">SAMN05192529_10865</name>
</gene>
<dbReference type="SUPFAM" id="SSF53300">
    <property type="entry name" value="vWA-like"/>
    <property type="match status" value="1"/>
</dbReference>
<dbReference type="Pfam" id="PF01882">
    <property type="entry name" value="DUF58"/>
    <property type="match status" value="1"/>
</dbReference>
<evidence type="ECO:0000259" key="1">
    <source>
        <dbReference type="Pfam" id="PF01882"/>
    </source>
</evidence>
<accession>A0A1H3YG57</accession>
<dbReference type="InterPro" id="IPR036465">
    <property type="entry name" value="vWFA_dom_sf"/>
</dbReference>
<dbReference type="EMBL" id="FNQY01000008">
    <property type="protein sequence ID" value="SEA10580.1"/>
    <property type="molecule type" value="Genomic_DNA"/>
</dbReference>
<protein>
    <recommendedName>
        <fullName evidence="1">DUF58 domain-containing protein</fullName>
    </recommendedName>
</protein>
<organism evidence="2 3">
    <name type="scientific">Arachidicoccus rhizosphaerae</name>
    <dbReference type="NCBI Taxonomy" id="551991"/>
    <lineage>
        <taxon>Bacteria</taxon>
        <taxon>Pseudomonadati</taxon>
        <taxon>Bacteroidota</taxon>
        <taxon>Chitinophagia</taxon>
        <taxon>Chitinophagales</taxon>
        <taxon>Chitinophagaceae</taxon>
        <taxon>Arachidicoccus</taxon>
    </lineage>
</organism>
<dbReference type="InterPro" id="IPR002881">
    <property type="entry name" value="DUF58"/>
</dbReference>
<evidence type="ECO:0000313" key="3">
    <source>
        <dbReference type="Proteomes" id="UP000199041"/>
    </source>
</evidence>
<feature type="domain" description="DUF58" evidence="1">
    <location>
        <begin position="68"/>
        <end position="275"/>
    </location>
</feature>
<dbReference type="PANTHER" id="PTHR33608">
    <property type="entry name" value="BLL2464 PROTEIN"/>
    <property type="match status" value="1"/>
</dbReference>
<dbReference type="Proteomes" id="UP000199041">
    <property type="component" value="Unassembled WGS sequence"/>
</dbReference>
<sequence>MFSLRKNKYKSSQHNNINTPLITEDIDNEASIASRVRELEIKSKRLTNHMFSGEYHSAFKGRGMAFKEVREYQPGDDIRFIEWNVSARMGHAYSKLFEEERELSVYLLIDTSASNLFGTYKQSKKDLITEISAAIAFSAVSNNDKISTILFSDRIEKYVPAKKGRQHVLRIVRELLSFNPQSGKTDLERALRFLSSTAKHKSIVFILSDFVADSYDQALGVAAKKHDVIGIQVFDRMDMQLPRIGLVEISDPESGDHFLFDSNNKNARLRYSKQFDEITAQARSQFKKVGADLLQIETGQDFVGILQQFFIKRK</sequence>
<dbReference type="RefSeq" id="WP_244518826.1">
    <property type="nucleotide sequence ID" value="NZ_FNQY01000008.1"/>
</dbReference>
<proteinExistence type="predicted"/>
<name>A0A1H3YG57_9BACT</name>
<dbReference type="STRING" id="551991.SAMN05192529_10865"/>
<dbReference type="PANTHER" id="PTHR33608:SF6">
    <property type="entry name" value="BLL2464 PROTEIN"/>
    <property type="match status" value="1"/>
</dbReference>
<keyword evidence="3" id="KW-1185">Reference proteome</keyword>
<dbReference type="AlphaFoldDB" id="A0A1H3YG57"/>
<reference evidence="2 3" key="1">
    <citation type="submission" date="2016-10" db="EMBL/GenBank/DDBJ databases">
        <authorList>
            <person name="de Groot N.N."/>
        </authorList>
    </citation>
    <scope>NUCLEOTIDE SEQUENCE [LARGE SCALE GENOMIC DNA]</scope>
    <source>
        <strain evidence="2 3">Vu-144</strain>
    </source>
</reference>
<dbReference type="Gene3D" id="3.40.50.410">
    <property type="entry name" value="von Willebrand factor, type A domain"/>
    <property type="match status" value="1"/>
</dbReference>
<evidence type="ECO:0000313" key="2">
    <source>
        <dbReference type="EMBL" id="SEA10580.1"/>
    </source>
</evidence>